<evidence type="ECO:0000313" key="1">
    <source>
        <dbReference type="EMBL" id="NNJ32254.1"/>
    </source>
</evidence>
<comment type="caution">
    <text evidence="1">The sequence shown here is derived from an EMBL/GenBank/DDBJ whole genome shotgun (WGS) entry which is preliminary data.</text>
</comment>
<reference evidence="1 2" key="1">
    <citation type="submission" date="2020-03" db="EMBL/GenBank/DDBJ databases">
        <title>Genome Sequence of industrial isolate, B5A.</title>
        <authorList>
            <person name="Sharma S."/>
            <person name="Patil P.B."/>
            <person name="Korpole S."/>
        </authorList>
    </citation>
    <scope>NUCLEOTIDE SEQUENCE [LARGE SCALE GENOMIC DNA]</scope>
    <source>
        <strain evidence="1 2">PI-S10-B5A</strain>
    </source>
</reference>
<dbReference type="EMBL" id="JAAOXG010000056">
    <property type="protein sequence ID" value="NNJ32254.1"/>
    <property type="molecule type" value="Genomic_DNA"/>
</dbReference>
<dbReference type="Proteomes" id="UP000539052">
    <property type="component" value="Unassembled WGS sequence"/>
</dbReference>
<gene>
    <name evidence="1" type="ORF">G9470_21040</name>
</gene>
<sequence>MTEVKYYPLIDCDSEGTEKMPMFPVTESKSIMAQSELWLEELVPHHYRLYAKTKRPATAFSVRCPLCGKTMRCISRDINETKLGLYVCSSCTND</sequence>
<keyword evidence="2" id="KW-1185">Reference proteome</keyword>
<evidence type="ECO:0000313" key="2">
    <source>
        <dbReference type="Proteomes" id="UP000539052"/>
    </source>
</evidence>
<dbReference type="RefSeq" id="WP_170823341.1">
    <property type="nucleotide sequence ID" value="NZ_JAAOXG010000056.1"/>
</dbReference>
<organism evidence="1 2">
    <name type="scientific">Lacrimispora defluvii</name>
    <dbReference type="NCBI Taxonomy" id="2719233"/>
    <lineage>
        <taxon>Bacteria</taxon>
        <taxon>Bacillati</taxon>
        <taxon>Bacillota</taxon>
        <taxon>Clostridia</taxon>
        <taxon>Lachnospirales</taxon>
        <taxon>Lachnospiraceae</taxon>
        <taxon>Lacrimispora</taxon>
    </lineage>
</organism>
<name>A0ABX1VWY5_9FIRM</name>
<protein>
    <submittedName>
        <fullName evidence="1">Uncharacterized protein</fullName>
    </submittedName>
</protein>
<proteinExistence type="predicted"/>
<accession>A0ABX1VWY5</accession>